<dbReference type="Pfam" id="PF03055">
    <property type="entry name" value="RPE65"/>
    <property type="match status" value="1"/>
</dbReference>
<proteinExistence type="inferred from homology"/>
<dbReference type="PANTHER" id="PTHR10543:SF24">
    <property type="entry name" value="CAROTENOID ISOMEROOXYGENASE"/>
    <property type="match status" value="1"/>
</dbReference>
<dbReference type="InterPro" id="IPR004294">
    <property type="entry name" value="Carotenoid_Oase"/>
</dbReference>
<feature type="binding site" evidence="5">
    <location>
        <position position="469"/>
    </location>
    <ligand>
        <name>Fe cation</name>
        <dbReference type="ChEBI" id="CHEBI:24875"/>
        <note>catalytic</note>
    </ligand>
</feature>
<sequence>MPEAKGRYALGFTTLEQEVDQLPLQVEGELPAWLTGRLLRTGPAKFEVGRQAYTHWFDGLAMLHAFDFSDGAVRYSNRFIRSQSYCEAMEKGRIARGEFMTDPCRTLFGRVMAIFNPKLTDNANVNVSVLAGEIVALTETPMPIRFDPHTLKTHGRLQFSRAIKGQISTAHPHSDGERGYSYVIEMGRRSTYRLFVDESGMQRVLAELPVDRPSYMHSFGMSERYLVLTEFPLRVNPLKLVFSGRPFITNYRWQPEFGTVFTVIDKSTGAVAARARAASCFCFHHVNAFEADGALLVDLLAYPDARIIDELRLDRLRSGAQVNPTSTLTRYRIPLDGSPSAAVEIEPESLCGTRIELPRIDYSRRAGRSYRCVWGAGQSEPDSFLDTIAKVELSATAPATVTTWAEPGCYAGEPVYVARPTGAEEDDGVLLSVVLDVGAGTSFLLVLDAATLAKRARASVPHHIPFGFHGNYFAPLDRSAR</sequence>
<feature type="binding site" evidence="5">
    <location>
        <position position="284"/>
    </location>
    <ligand>
        <name>Fe cation</name>
        <dbReference type="ChEBI" id="CHEBI:24875"/>
        <note>catalytic</note>
    </ligand>
</feature>
<dbReference type="GO" id="GO:0046872">
    <property type="term" value="F:metal ion binding"/>
    <property type="evidence" value="ECO:0007669"/>
    <property type="project" value="UniProtKB-KW"/>
</dbReference>
<evidence type="ECO:0000313" key="7">
    <source>
        <dbReference type="EMBL" id="PAQ02417.1"/>
    </source>
</evidence>
<keyword evidence="3 6" id="KW-0560">Oxidoreductase</keyword>
<reference evidence="8" key="1">
    <citation type="submission" date="2017-08" db="EMBL/GenBank/DDBJ databases">
        <title>Mesorhizobium wenxinae sp. nov., a novel rhizobial species isolated from root nodules of chickpea (Cicer arietinum L.).</title>
        <authorList>
            <person name="Zhang J."/>
        </authorList>
    </citation>
    <scope>NUCLEOTIDE SEQUENCE [LARGE SCALE GENOMIC DNA]</scope>
    <source>
        <strain evidence="8">USDA 3392</strain>
    </source>
</reference>
<evidence type="ECO:0000256" key="4">
    <source>
        <dbReference type="ARBA" id="ARBA00023004"/>
    </source>
</evidence>
<feature type="binding site" evidence="5">
    <location>
        <position position="171"/>
    </location>
    <ligand>
        <name>Fe cation</name>
        <dbReference type="ChEBI" id="CHEBI:24875"/>
        <note>catalytic</note>
    </ligand>
</feature>
<name>A0AB36RC20_9HYPH</name>
<accession>A0AB36RC20</accession>
<dbReference type="AlphaFoldDB" id="A0AB36RC20"/>
<organism evidence="7 8">
    <name type="scientific">Mesorhizobium mediterraneum</name>
    <dbReference type="NCBI Taxonomy" id="43617"/>
    <lineage>
        <taxon>Bacteria</taxon>
        <taxon>Pseudomonadati</taxon>
        <taxon>Pseudomonadota</taxon>
        <taxon>Alphaproteobacteria</taxon>
        <taxon>Hyphomicrobiales</taxon>
        <taxon>Phyllobacteriaceae</taxon>
        <taxon>Mesorhizobium</taxon>
    </lineage>
</organism>
<dbReference type="EC" id="1.13.11.-" evidence="6"/>
<keyword evidence="4 5" id="KW-0408">Iron</keyword>
<keyword evidence="6" id="KW-0223">Dioxygenase</keyword>
<dbReference type="EMBL" id="NPKI01000015">
    <property type="protein sequence ID" value="PAQ02417.1"/>
    <property type="molecule type" value="Genomic_DNA"/>
</dbReference>
<evidence type="ECO:0000256" key="6">
    <source>
        <dbReference type="RuleBase" id="RU364048"/>
    </source>
</evidence>
<keyword evidence="8" id="KW-1185">Reference proteome</keyword>
<evidence type="ECO:0000256" key="2">
    <source>
        <dbReference type="ARBA" id="ARBA00022723"/>
    </source>
</evidence>
<feature type="binding site" evidence="5">
    <location>
        <position position="217"/>
    </location>
    <ligand>
        <name>Fe cation</name>
        <dbReference type="ChEBI" id="CHEBI:24875"/>
        <note>catalytic</note>
    </ligand>
</feature>
<comment type="caution">
    <text evidence="7">The sequence shown here is derived from an EMBL/GenBank/DDBJ whole genome shotgun (WGS) entry which is preliminary data.</text>
</comment>
<dbReference type="Proteomes" id="UP000216215">
    <property type="component" value="Unassembled WGS sequence"/>
</dbReference>
<evidence type="ECO:0000256" key="1">
    <source>
        <dbReference type="ARBA" id="ARBA00006787"/>
    </source>
</evidence>
<gene>
    <name evidence="7" type="ORF">CIT25_13765</name>
</gene>
<evidence type="ECO:0000256" key="5">
    <source>
        <dbReference type="PIRSR" id="PIRSR604294-1"/>
    </source>
</evidence>
<keyword evidence="2 5" id="KW-0479">Metal-binding</keyword>
<evidence type="ECO:0000256" key="3">
    <source>
        <dbReference type="ARBA" id="ARBA00023002"/>
    </source>
</evidence>
<comment type="similarity">
    <text evidence="1 6">Belongs to the carotenoid oxygenase family.</text>
</comment>
<dbReference type="GO" id="GO:0010436">
    <property type="term" value="F:carotenoid dioxygenase activity"/>
    <property type="evidence" value="ECO:0007669"/>
    <property type="project" value="TreeGrafter"/>
</dbReference>
<dbReference type="PANTHER" id="PTHR10543">
    <property type="entry name" value="BETA-CAROTENE DIOXYGENASE"/>
    <property type="match status" value="1"/>
</dbReference>
<protein>
    <recommendedName>
        <fullName evidence="6">Dioxygenase</fullName>
        <ecNumber evidence="6">1.13.11.-</ecNumber>
    </recommendedName>
</protein>
<dbReference type="RefSeq" id="WP_095485027.1">
    <property type="nucleotide sequence ID" value="NZ_CP088151.1"/>
</dbReference>
<dbReference type="GO" id="GO:0016121">
    <property type="term" value="P:carotene catabolic process"/>
    <property type="evidence" value="ECO:0007669"/>
    <property type="project" value="TreeGrafter"/>
</dbReference>
<comment type="cofactor">
    <cofactor evidence="5 6">
        <name>Fe(2+)</name>
        <dbReference type="ChEBI" id="CHEBI:29033"/>
    </cofactor>
    <text evidence="5 6">Binds 1 Fe(2+) ion per subunit.</text>
</comment>
<evidence type="ECO:0000313" key="8">
    <source>
        <dbReference type="Proteomes" id="UP000216215"/>
    </source>
</evidence>